<protein>
    <submittedName>
        <fullName evidence="2">Oxalocrotonate tautomerase</fullName>
    </submittedName>
</protein>
<dbReference type="Pfam" id="PF14832">
    <property type="entry name" value="Tautomerase_3"/>
    <property type="match status" value="1"/>
</dbReference>
<dbReference type="InterPro" id="IPR014347">
    <property type="entry name" value="Tautomerase/MIF_sf"/>
</dbReference>
<organism evidence="2 3">
    <name type="scientific">Aspergillus granulosus</name>
    <dbReference type="NCBI Taxonomy" id="176169"/>
    <lineage>
        <taxon>Eukaryota</taxon>
        <taxon>Fungi</taxon>
        <taxon>Dikarya</taxon>
        <taxon>Ascomycota</taxon>
        <taxon>Pezizomycotina</taxon>
        <taxon>Eurotiomycetes</taxon>
        <taxon>Eurotiomycetidae</taxon>
        <taxon>Eurotiales</taxon>
        <taxon>Aspergillaceae</taxon>
        <taxon>Aspergillus</taxon>
        <taxon>Aspergillus subgen. Nidulantes</taxon>
    </lineage>
</organism>
<evidence type="ECO:0000259" key="1">
    <source>
        <dbReference type="Pfam" id="PF14832"/>
    </source>
</evidence>
<comment type="caution">
    <text evidence="2">The sequence shown here is derived from an EMBL/GenBank/DDBJ whole genome shotgun (WGS) entry which is preliminary data.</text>
</comment>
<feature type="domain" description="Tautomerase cis-CaaD-like" evidence="1">
    <location>
        <begin position="2"/>
        <end position="95"/>
    </location>
</feature>
<accession>A0ABR4HSZ3</accession>
<sequence length="108" mass="12836">MHFFQLQQDDMWSGGEPAHQFTTICIFHAAANMRSEEEGEPFLKTVDDVVHPLFKPKGIVWESNIYETPRFNCRLQAMQPPFFITEMNDRWITDNDFTDEDRQESLHR</sequence>
<keyword evidence="3" id="KW-1185">Reference proteome</keyword>
<reference evidence="2 3" key="1">
    <citation type="submission" date="2024-07" db="EMBL/GenBank/DDBJ databases">
        <title>Section-level genome sequencing and comparative genomics of Aspergillus sections Usti and Cavernicolus.</title>
        <authorList>
            <consortium name="Lawrence Berkeley National Laboratory"/>
            <person name="Nybo J.L."/>
            <person name="Vesth T.C."/>
            <person name="Theobald S."/>
            <person name="Frisvad J.C."/>
            <person name="Larsen T.O."/>
            <person name="Kjaerboelling I."/>
            <person name="Rothschild-Mancinelli K."/>
            <person name="Lyhne E.K."/>
            <person name="Kogle M.E."/>
            <person name="Barry K."/>
            <person name="Clum A."/>
            <person name="Na H."/>
            <person name="Ledsgaard L."/>
            <person name="Lin J."/>
            <person name="Lipzen A."/>
            <person name="Kuo A."/>
            <person name="Riley R."/>
            <person name="Mondo S."/>
            <person name="Labutti K."/>
            <person name="Haridas S."/>
            <person name="Pangalinan J."/>
            <person name="Salamov A.A."/>
            <person name="Simmons B.A."/>
            <person name="Magnuson J.K."/>
            <person name="Chen J."/>
            <person name="Drula E."/>
            <person name="Henrissat B."/>
            <person name="Wiebenga A."/>
            <person name="Lubbers R.J."/>
            <person name="Gomes A.C."/>
            <person name="Makela M.R."/>
            <person name="Stajich J."/>
            <person name="Grigoriev I.V."/>
            <person name="Mortensen U.H."/>
            <person name="De Vries R.P."/>
            <person name="Baker S.E."/>
            <person name="Andersen M.R."/>
        </authorList>
    </citation>
    <scope>NUCLEOTIDE SEQUENCE [LARGE SCALE GENOMIC DNA]</scope>
    <source>
        <strain evidence="2 3">CBS 588.65</strain>
    </source>
</reference>
<dbReference type="InterPro" id="IPR028116">
    <property type="entry name" value="Cis-CaaD-like"/>
</dbReference>
<proteinExistence type="predicted"/>
<dbReference type="EMBL" id="JBFXLT010000013">
    <property type="protein sequence ID" value="KAL2818531.1"/>
    <property type="molecule type" value="Genomic_DNA"/>
</dbReference>
<evidence type="ECO:0000313" key="2">
    <source>
        <dbReference type="EMBL" id="KAL2818531.1"/>
    </source>
</evidence>
<gene>
    <name evidence="2" type="ORF">BJX63DRAFT_429031</name>
</gene>
<evidence type="ECO:0000313" key="3">
    <source>
        <dbReference type="Proteomes" id="UP001610334"/>
    </source>
</evidence>
<name>A0ABR4HSZ3_9EURO</name>
<dbReference type="Proteomes" id="UP001610334">
    <property type="component" value="Unassembled WGS sequence"/>
</dbReference>
<dbReference type="Gene3D" id="3.30.429.10">
    <property type="entry name" value="Macrophage Migration Inhibitory Factor"/>
    <property type="match status" value="1"/>
</dbReference>